<dbReference type="RefSeq" id="WP_116687694.1">
    <property type="nucleotide sequence ID" value="NZ_CAWNYD010000005.1"/>
</dbReference>
<dbReference type="OrthoDB" id="6629495at2"/>
<dbReference type="Proteomes" id="UP000244906">
    <property type="component" value="Unassembled WGS sequence"/>
</dbReference>
<keyword evidence="2" id="KW-1185">Reference proteome</keyword>
<evidence type="ECO:0000313" key="1">
    <source>
        <dbReference type="EMBL" id="PVZ68368.1"/>
    </source>
</evidence>
<name>A0A2V1GWP5_9GAMM</name>
<dbReference type="InterPro" id="IPR018680">
    <property type="entry name" value="DUF2164"/>
</dbReference>
<dbReference type="Pfam" id="PF09932">
    <property type="entry name" value="DUF2164"/>
    <property type="match status" value="1"/>
</dbReference>
<dbReference type="AlphaFoldDB" id="A0A2V1GWP5"/>
<proteinExistence type="predicted"/>
<sequence length="82" mass="9625">MSEIKFSTEEKQIITNKIQKYFELELDQELGQFDAEFLLDFFSKEIGGYFYNRGVSDAKTVLDERIESISDALYEIEKPVSR</sequence>
<reference evidence="1 2" key="1">
    <citation type="submission" date="2018-04" db="EMBL/GenBank/DDBJ databases">
        <title>Thalassorhabdus spongiae gen. nov., sp. nov., isolated from a marine sponge in South-West Iceland.</title>
        <authorList>
            <person name="Knobloch S."/>
            <person name="Daussin A."/>
            <person name="Johannsson R."/>
            <person name="Marteinsson V.T."/>
        </authorList>
    </citation>
    <scope>NUCLEOTIDE SEQUENCE [LARGE SCALE GENOMIC DNA]</scope>
    <source>
        <strain evidence="1 2">Hp12</strain>
    </source>
</reference>
<evidence type="ECO:0000313" key="2">
    <source>
        <dbReference type="Proteomes" id="UP000244906"/>
    </source>
</evidence>
<organism evidence="1 2">
    <name type="scientific">Pelagibaculum spongiae</name>
    <dbReference type="NCBI Taxonomy" id="2080658"/>
    <lineage>
        <taxon>Bacteria</taxon>
        <taxon>Pseudomonadati</taxon>
        <taxon>Pseudomonadota</taxon>
        <taxon>Gammaproteobacteria</taxon>
        <taxon>Oceanospirillales</taxon>
        <taxon>Pelagibaculum</taxon>
    </lineage>
</organism>
<comment type="caution">
    <text evidence="1">The sequence shown here is derived from an EMBL/GenBank/DDBJ whole genome shotgun (WGS) entry which is preliminary data.</text>
</comment>
<gene>
    <name evidence="1" type="ORF">DC094_13885</name>
</gene>
<protein>
    <submittedName>
        <fullName evidence="1">DUF2164 domain-containing protein</fullName>
    </submittedName>
</protein>
<dbReference type="EMBL" id="QDDL01000005">
    <property type="protein sequence ID" value="PVZ68368.1"/>
    <property type="molecule type" value="Genomic_DNA"/>
</dbReference>
<accession>A0A2V1GWP5</accession>